<dbReference type="PANTHER" id="PTHR13439">
    <property type="entry name" value="CT120 PROTEIN"/>
    <property type="match status" value="1"/>
</dbReference>
<evidence type="ECO:0000256" key="4">
    <source>
        <dbReference type="ARBA" id="ARBA00023136"/>
    </source>
</evidence>
<reference evidence="8 10" key="1">
    <citation type="submission" date="2021-11" db="EMBL/GenBank/DDBJ databases">
        <authorList>
            <person name="Islam A."/>
            <person name="Islam S."/>
            <person name="Flora M.S."/>
            <person name="Rahman M."/>
            <person name="Ziaur R.M."/>
            <person name="Epstein J.H."/>
            <person name="Hassan M."/>
            <person name="Klassen M."/>
            <person name="Woodard K."/>
            <person name="Webb A."/>
            <person name="Webby R.J."/>
            <person name="El Zowalaty M.E."/>
        </authorList>
    </citation>
    <scope>NUCLEOTIDE SEQUENCE [LARGE SCALE GENOMIC DNA]</scope>
    <source>
        <strain evidence="8">Pf1</strain>
    </source>
</reference>
<dbReference type="EMBL" id="CANTFK010000692">
    <property type="protein sequence ID" value="CAI5723081.1"/>
    <property type="molecule type" value="Genomic_DNA"/>
</dbReference>
<evidence type="ECO:0000256" key="6">
    <source>
        <dbReference type="SAM" id="Phobius"/>
    </source>
</evidence>
<evidence type="ECO:0000313" key="11">
    <source>
        <dbReference type="Proteomes" id="UP001159659"/>
    </source>
</evidence>
<sequence>MFTEALVVTWISMCVVMLYSESRLWIVVASSMAFAMARVVIVPLASSRVKTFSTLSTFSQLIFCNTAVSMLHSALSSLLAVLALLTSHSLNGDYVNTVTRGEFLATAVSTGYFAYDLWDYVLNELYIKSPGIVLHHVVVLICYISALIRTIGVPLLSLALICELHSVFMHTRKLLTMSNYSVRQSSFLQWVWRGQWVSFALARFVPHVIVTVMTYQARNLFEQQLHFVMAFSGMIFINLLNAQVRLLYNSILPLFIMTDVRVPFFQLFLDVHKACQNDYTSLIASPLMTKSS</sequence>
<dbReference type="InterPro" id="IPR050846">
    <property type="entry name" value="TLCD"/>
</dbReference>
<gene>
    <name evidence="8" type="ORF">PFR001_LOCUS4933</name>
    <name evidence="9" type="ORF">PFR002_LOCUS4584</name>
</gene>
<comment type="caution">
    <text evidence="9">The sequence shown here is derived from an EMBL/GenBank/DDBJ whole genome shotgun (WGS) entry which is preliminary data.</text>
</comment>
<dbReference type="GO" id="GO:0071709">
    <property type="term" value="P:membrane assembly"/>
    <property type="evidence" value="ECO:0007669"/>
    <property type="project" value="TreeGrafter"/>
</dbReference>
<evidence type="ECO:0000313" key="8">
    <source>
        <dbReference type="EMBL" id="CAH0489529.1"/>
    </source>
</evidence>
<organism evidence="9 11">
    <name type="scientific">Peronospora farinosa</name>
    <dbReference type="NCBI Taxonomy" id="134698"/>
    <lineage>
        <taxon>Eukaryota</taxon>
        <taxon>Sar</taxon>
        <taxon>Stramenopiles</taxon>
        <taxon>Oomycota</taxon>
        <taxon>Peronosporomycetes</taxon>
        <taxon>Peronosporales</taxon>
        <taxon>Peronosporaceae</taxon>
        <taxon>Peronospora</taxon>
    </lineage>
</organism>
<dbReference type="Proteomes" id="UP001157938">
    <property type="component" value="Unassembled WGS sequence"/>
</dbReference>
<evidence type="ECO:0000313" key="10">
    <source>
        <dbReference type="Proteomes" id="UP001157938"/>
    </source>
</evidence>
<dbReference type="AlphaFoldDB" id="A0AAV0TN43"/>
<accession>A0AAV0TN43</accession>
<keyword evidence="2 5" id="KW-0812">Transmembrane</keyword>
<dbReference type="GO" id="GO:0005886">
    <property type="term" value="C:plasma membrane"/>
    <property type="evidence" value="ECO:0007669"/>
    <property type="project" value="TreeGrafter"/>
</dbReference>
<reference evidence="9" key="2">
    <citation type="submission" date="2022-12" db="EMBL/GenBank/DDBJ databases">
        <authorList>
            <person name="Webb A."/>
        </authorList>
    </citation>
    <scope>NUCLEOTIDE SEQUENCE</scope>
    <source>
        <strain evidence="9">Pf2</strain>
    </source>
</reference>
<dbReference type="GO" id="GO:0007009">
    <property type="term" value="P:plasma membrane organization"/>
    <property type="evidence" value="ECO:0007669"/>
    <property type="project" value="TreeGrafter"/>
</dbReference>
<evidence type="ECO:0000256" key="3">
    <source>
        <dbReference type="ARBA" id="ARBA00022989"/>
    </source>
</evidence>
<proteinExistence type="predicted"/>
<keyword evidence="4 5" id="KW-0472">Membrane</keyword>
<comment type="subcellular location">
    <subcellularLocation>
        <location evidence="1">Membrane</location>
        <topology evidence="1">Multi-pass membrane protein</topology>
    </subcellularLocation>
</comment>
<dbReference type="GO" id="GO:0097035">
    <property type="term" value="P:regulation of membrane lipid distribution"/>
    <property type="evidence" value="ECO:0007669"/>
    <property type="project" value="TreeGrafter"/>
</dbReference>
<dbReference type="PROSITE" id="PS50922">
    <property type="entry name" value="TLC"/>
    <property type="match status" value="1"/>
</dbReference>
<name>A0AAV0TN43_9STRA</name>
<evidence type="ECO:0000256" key="2">
    <source>
        <dbReference type="ARBA" id="ARBA00022692"/>
    </source>
</evidence>
<dbReference type="PANTHER" id="PTHR13439:SF4">
    <property type="entry name" value="TLC DOMAIN-CONTAINING PROTEIN"/>
    <property type="match status" value="1"/>
</dbReference>
<evidence type="ECO:0000256" key="5">
    <source>
        <dbReference type="PROSITE-ProRule" id="PRU00205"/>
    </source>
</evidence>
<protein>
    <recommendedName>
        <fullName evidence="7">TLC domain-containing protein</fullName>
    </recommendedName>
</protein>
<evidence type="ECO:0000259" key="7">
    <source>
        <dbReference type="PROSITE" id="PS50922"/>
    </source>
</evidence>
<keyword evidence="3 6" id="KW-1133">Transmembrane helix</keyword>
<dbReference type="GO" id="GO:0055091">
    <property type="term" value="P:phospholipid homeostasis"/>
    <property type="evidence" value="ECO:0007669"/>
    <property type="project" value="TreeGrafter"/>
</dbReference>
<dbReference type="InterPro" id="IPR006634">
    <property type="entry name" value="TLC-dom"/>
</dbReference>
<feature type="transmembrane region" description="Helical" evidence="6">
    <location>
        <begin position="227"/>
        <end position="248"/>
    </location>
</feature>
<feature type="domain" description="TLC" evidence="7">
    <location>
        <begin position="58"/>
        <end position="249"/>
    </location>
</feature>
<dbReference type="EMBL" id="CAKLBC010001107">
    <property type="protein sequence ID" value="CAH0489529.1"/>
    <property type="molecule type" value="Genomic_DNA"/>
</dbReference>
<feature type="transmembrane region" description="Helical" evidence="6">
    <location>
        <begin position="22"/>
        <end position="41"/>
    </location>
</feature>
<dbReference type="Pfam" id="PF03798">
    <property type="entry name" value="TRAM_LAG1_CLN8"/>
    <property type="match status" value="1"/>
</dbReference>
<dbReference type="SMART" id="SM00724">
    <property type="entry name" value="TLC"/>
    <property type="match status" value="1"/>
</dbReference>
<dbReference type="Proteomes" id="UP001159659">
    <property type="component" value="Unassembled WGS sequence"/>
</dbReference>
<keyword evidence="10" id="KW-1185">Reference proteome</keyword>
<evidence type="ECO:0000313" key="9">
    <source>
        <dbReference type="EMBL" id="CAI5723081.1"/>
    </source>
</evidence>
<feature type="transmembrane region" description="Helical" evidence="6">
    <location>
        <begin position="62"/>
        <end position="85"/>
    </location>
</feature>
<evidence type="ECO:0000256" key="1">
    <source>
        <dbReference type="ARBA" id="ARBA00004141"/>
    </source>
</evidence>